<reference evidence="17" key="2">
    <citation type="submission" date="2015-01" db="EMBL/GenBank/DDBJ databases">
        <title>Evolutionary Origins and Diversification of the Mycorrhizal Mutualists.</title>
        <authorList>
            <consortium name="DOE Joint Genome Institute"/>
            <consortium name="Mycorrhizal Genomics Consortium"/>
            <person name="Kohler A."/>
            <person name="Kuo A."/>
            <person name="Nagy L.G."/>
            <person name="Floudas D."/>
            <person name="Copeland A."/>
            <person name="Barry K.W."/>
            <person name="Cichocki N."/>
            <person name="Veneault-Fourrey C."/>
            <person name="LaButti K."/>
            <person name="Lindquist E.A."/>
            <person name="Lipzen A."/>
            <person name="Lundell T."/>
            <person name="Morin E."/>
            <person name="Murat C."/>
            <person name="Riley R."/>
            <person name="Ohm R."/>
            <person name="Sun H."/>
            <person name="Tunlid A."/>
            <person name="Henrissat B."/>
            <person name="Grigoriev I.V."/>
            <person name="Hibbett D.S."/>
            <person name="Martin F."/>
        </authorList>
    </citation>
    <scope>NUCLEOTIDE SEQUENCE [LARGE SCALE GENOMIC DNA]</scope>
    <source>
        <strain evidence="17">Zn</strain>
    </source>
</reference>
<dbReference type="NCBIfam" id="TIGR00163">
    <property type="entry name" value="PS_decarb"/>
    <property type="match status" value="1"/>
</dbReference>
<feature type="active site" description="Charge relay system; for autoendoproteolytic cleavage activity" evidence="12">
    <location>
        <position position="811"/>
    </location>
</feature>
<dbReference type="PROSITE" id="PS00018">
    <property type="entry name" value="EF_HAND_1"/>
    <property type="match status" value="1"/>
</dbReference>
<evidence type="ECO:0000256" key="12">
    <source>
        <dbReference type="HAMAP-Rule" id="MF_03209"/>
    </source>
</evidence>
<feature type="compositionally biased region" description="Acidic residues" evidence="13">
    <location>
        <begin position="219"/>
        <end position="239"/>
    </location>
</feature>
<evidence type="ECO:0000256" key="8">
    <source>
        <dbReference type="ARBA" id="ARBA00023209"/>
    </source>
</evidence>
<proteinExistence type="inferred from homology"/>
<feature type="chain" id="PRO_5023330883" description="Phosphatidylserine decarboxylase 2 beta chain" evidence="12">
    <location>
        <begin position="1"/>
        <end position="955"/>
    </location>
</feature>
<keyword evidence="7 12" id="KW-0865">Zymogen</keyword>
<evidence type="ECO:0000256" key="7">
    <source>
        <dbReference type="ARBA" id="ARBA00023145"/>
    </source>
</evidence>
<dbReference type="InterPro" id="IPR000008">
    <property type="entry name" value="C2_dom"/>
</dbReference>
<evidence type="ECO:0000256" key="9">
    <source>
        <dbReference type="ARBA" id="ARBA00023239"/>
    </source>
</evidence>
<dbReference type="HAMAP" id="MF_00663">
    <property type="entry name" value="PS_decarb_PSD_B_type2"/>
    <property type="match status" value="1"/>
</dbReference>
<keyword evidence="17" id="KW-1185">Reference proteome</keyword>
<keyword evidence="8 12" id="KW-0594">Phospholipid biosynthesis</keyword>
<feature type="domain" description="C2" evidence="14">
    <location>
        <begin position="260"/>
        <end position="382"/>
    </location>
</feature>
<feature type="compositionally biased region" description="Polar residues" evidence="13">
    <location>
        <begin position="547"/>
        <end position="588"/>
    </location>
</feature>
<feature type="chain" id="PRO_5023330882" description="Phosphatidylserine decarboxylase 2 alpha chain" evidence="12">
    <location>
        <begin position="956"/>
        <end position="1043"/>
    </location>
</feature>
<comment type="subcellular location">
    <subcellularLocation>
        <location evidence="12">Golgi apparatus membrane</location>
        <topology evidence="12">Peripheral membrane protein</topology>
        <orientation evidence="12">Cytoplasmic side</orientation>
    </subcellularLocation>
    <subcellularLocation>
        <location evidence="12">Endosome membrane</location>
        <topology evidence="12">Peripheral membrane protein</topology>
        <orientation evidence="12">Cytoplasmic side</orientation>
    </subcellularLocation>
</comment>
<feature type="region of interest" description="Disordered" evidence="13">
    <location>
        <begin position="201"/>
        <end position="250"/>
    </location>
</feature>
<keyword evidence="4" id="KW-0106">Calcium</keyword>
<comment type="domain">
    <text evidence="12">The C2 domains have an essential, but non-catalytic function. They may facilitate interactions with other proteins and are required for lipid transport function.</text>
</comment>
<evidence type="ECO:0000259" key="14">
    <source>
        <dbReference type="PROSITE" id="PS50004"/>
    </source>
</evidence>
<comment type="similarity">
    <text evidence="12">Belongs to the phosphatidylserine decarboxylase family. PSD-B subfamily. Eukaryotic type II sub-subfamily.</text>
</comment>
<dbReference type="GO" id="GO:0006646">
    <property type="term" value="P:phosphatidylethanolamine biosynthetic process"/>
    <property type="evidence" value="ECO:0007669"/>
    <property type="project" value="UniProtKB-UniRule"/>
</dbReference>
<protein>
    <recommendedName>
        <fullName evidence="12">Phosphatidylserine decarboxylase proenzyme 2</fullName>
        <ecNumber evidence="12">4.1.1.65</ecNumber>
    </recommendedName>
    <component>
        <recommendedName>
            <fullName evidence="12">Phosphatidylserine decarboxylase 2 beta chain</fullName>
        </recommendedName>
    </component>
    <component>
        <recommendedName>
            <fullName evidence="12">Phosphatidylserine decarboxylase 2 alpha chain</fullName>
        </recommendedName>
    </component>
</protein>
<dbReference type="Proteomes" id="UP000054321">
    <property type="component" value="Unassembled WGS sequence"/>
</dbReference>
<feature type="active site" description="Charge relay system; for autoendoproteolytic cleavage activity" evidence="12">
    <location>
        <position position="956"/>
    </location>
</feature>
<accession>A0A0C3HRV6</accession>
<comment type="cofactor">
    <cofactor evidence="12">
        <name>pyruvate</name>
        <dbReference type="ChEBI" id="CHEBI:15361"/>
    </cofactor>
    <text evidence="12">Binds 1 pyruvoyl group covalently per subunit.</text>
</comment>
<dbReference type="Pfam" id="PF02666">
    <property type="entry name" value="PS_Dcarbxylase"/>
    <property type="match status" value="1"/>
</dbReference>
<reference evidence="16 17" key="1">
    <citation type="submission" date="2014-04" db="EMBL/GenBank/DDBJ databases">
        <authorList>
            <consortium name="DOE Joint Genome Institute"/>
            <person name="Kuo A."/>
            <person name="Martino E."/>
            <person name="Perotto S."/>
            <person name="Kohler A."/>
            <person name="Nagy L.G."/>
            <person name="Floudas D."/>
            <person name="Copeland A."/>
            <person name="Barry K.W."/>
            <person name="Cichocki N."/>
            <person name="Veneault-Fourrey C."/>
            <person name="LaButti K."/>
            <person name="Lindquist E.A."/>
            <person name="Lipzen A."/>
            <person name="Lundell T."/>
            <person name="Morin E."/>
            <person name="Murat C."/>
            <person name="Sun H."/>
            <person name="Tunlid A."/>
            <person name="Henrissat B."/>
            <person name="Grigoriev I.V."/>
            <person name="Hibbett D.S."/>
            <person name="Martin F."/>
            <person name="Nordberg H.P."/>
            <person name="Cantor M.N."/>
            <person name="Hua S.X."/>
        </authorList>
    </citation>
    <scope>NUCLEOTIDE SEQUENCE [LARGE SCALE GENOMIC DNA]</scope>
    <source>
        <strain evidence="16 17">Zn</strain>
    </source>
</reference>
<dbReference type="GO" id="GO:0000139">
    <property type="term" value="C:Golgi membrane"/>
    <property type="evidence" value="ECO:0007669"/>
    <property type="project" value="UniProtKB-SubCell"/>
</dbReference>
<comment type="pathway">
    <text evidence="1">Lipid metabolism.</text>
</comment>
<dbReference type="CDD" id="cd04039">
    <property type="entry name" value="C2_PSD"/>
    <property type="match status" value="1"/>
</dbReference>
<evidence type="ECO:0000313" key="16">
    <source>
        <dbReference type="EMBL" id="KIN05750.1"/>
    </source>
</evidence>
<dbReference type="GO" id="GO:0005795">
    <property type="term" value="C:Golgi stack"/>
    <property type="evidence" value="ECO:0007669"/>
    <property type="project" value="UniProtKB-UniRule"/>
</dbReference>
<keyword evidence="12" id="KW-0967">Endosome</keyword>
<dbReference type="CDD" id="cd04024">
    <property type="entry name" value="C2A_Synaptotagmin-like"/>
    <property type="match status" value="1"/>
</dbReference>
<dbReference type="GO" id="GO:0016540">
    <property type="term" value="P:protein autoprocessing"/>
    <property type="evidence" value="ECO:0007669"/>
    <property type="project" value="UniProtKB-UniRule"/>
</dbReference>
<dbReference type="SUPFAM" id="SSF49562">
    <property type="entry name" value="C2 domain (Calcium/lipid-binding domain, CaLB)"/>
    <property type="match status" value="2"/>
</dbReference>
<dbReference type="InterPro" id="IPR033177">
    <property type="entry name" value="PSD-B"/>
</dbReference>
<dbReference type="InterPro" id="IPR003817">
    <property type="entry name" value="PS_Dcarbxylase"/>
</dbReference>
<evidence type="ECO:0000256" key="2">
    <source>
        <dbReference type="ARBA" id="ARBA00022516"/>
    </source>
</evidence>
<feature type="domain" description="C2" evidence="14">
    <location>
        <begin position="31"/>
        <end position="149"/>
    </location>
</feature>
<evidence type="ECO:0000313" key="17">
    <source>
        <dbReference type="Proteomes" id="UP000054321"/>
    </source>
</evidence>
<evidence type="ECO:0000256" key="3">
    <source>
        <dbReference type="ARBA" id="ARBA00022793"/>
    </source>
</evidence>
<evidence type="ECO:0000256" key="1">
    <source>
        <dbReference type="ARBA" id="ARBA00005189"/>
    </source>
</evidence>
<dbReference type="GO" id="GO:0010008">
    <property type="term" value="C:endosome membrane"/>
    <property type="evidence" value="ECO:0007669"/>
    <property type="project" value="UniProtKB-SubCell"/>
</dbReference>
<feature type="region of interest" description="Disordered" evidence="13">
    <location>
        <begin position="409"/>
        <end position="436"/>
    </location>
</feature>
<dbReference type="SUPFAM" id="SSF47473">
    <property type="entry name" value="EF-hand"/>
    <property type="match status" value="1"/>
</dbReference>
<dbReference type="FunFam" id="2.60.40.150:FF:000198">
    <property type="entry name" value="Phosphatidylserine decarboxylase proenzyme 2"/>
    <property type="match status" value="1"/>
</dbReference>
<evidence type="ECO:0000256" key="11">
    <source>
        <dbReference type="ARBA" id="ARBA00023317"/>
    </source>
</evidence>
<dbReference type="HOGENOM" id="CLU_002661_0_0_1"/>
<dbReference type="UniPathway" id="UPA00558">
    <property type="reaction ID" value="UER00616"/>
</dbReference>
<dbReference type="PANTHER" id="PTHR10067:SF17">
    <property type="entry name" value="PHOSPHATIDYLSERINE DECARBOXYLASE PROENZYME 2"/>
    <property type="match status" value="1"/>
</dbReference>
<feature type="compositionally biased region" description="Polar residues" evidence="13">
    <location>
        <begin position="14"/>
        <end position="27"/>
    </location>
</feature>
<name>A0A0C3HRV6_OIDMZ</name>
<dbReference type="Gene3D" id="2.60.40.150">
    <property type="entry name" value="C2 domain"/>
    <property type="match status" value="2"/>
</dbReference>
<gene>
    <name evidence="12" type="primary">PSD2</name>
    <name evidence="16" type="ORF">OIDMADRAFT_113969</name>
</gene>
<keyword evidence="11 12" id="KW-0670">Pyruvate</keyword>
<organism evidence="16 17">
    <name type="scientific">Oidiodendron maius (strain Zn)</name>
    <dbReference type="NCBI Taxonomy" id="913774"/>
    <lineage>
        <taxon>Eukaryota</taxon>
        <taxon>Fungi</taxon>
        <taxon>Dikarya</taxon>
        <taxon>Ascomycota</taxon>
        <taxon>Pezizomycotina</taxon>
        <taxon>Leotiomycetes</taxon>
        <taxon>Leotiomycetes incertae sedis</taxon>
        <taxon>Myxotrichaceae</taxon>
        <taxon>Oidiodendron</taxon>
    </lineage>
</organism>
<feature type="active site" description="Charge relay system; for autoendoproteolytic cleavage activity" evidence="12">
    <location>
        <position position="869"/>
    </location>
</feature>
<feature type="compositionally biased region" description="Low complexity" evidence="13">
    <location>
        <begin position="409"/>
        <end position="419"/>
    </location>
</feature>
<dbReference type="FunCoup" id="A0A0C3HRV6">
    <property type="interactions" value="145"/>
</dbReference>
<dbReference type="PROSITE" id="PS50222">
    <property type="entry name" value="EF_HAND_2"/>
    <property type="match status" value="1"/>
</dbReference>
<feature type="site" description="Cleavage (non-hydrolytic); by autocatalysis" evidence="12">
    <location>
        <begin position="955"/>
        <end position="956"/>
    </location>
</feature>
<keyword evidence="10 12" id="KW-1208">Phospholipid metabolism</keyword>
<feature type="region of interest" description="Disordered" evidence="13">
    <location>
        <begin position="546"/>
        <end position="613"/>
    </location>
</feature>
<dbReference type="InterPro" id="IPR035892">
    <property type="entry name" value="C2_domain_sf"/>
</dbReference>
<feature type="domain" description="EF-hand" evidence="15">
    <location>
        <begin position="443"/>
        <end position="478"/>
    </location>
</feature>
<evidence type="ECO:0000259" key="15">
    <source>
        <dbReference type="PROSITE" id="PS50222"/>
    </source>
</evidence>
<dbReference type="GO" id="GO:0004609">
    <property type="term" value="F:phosphatidylserine decarboxylase activity"/>
    <property type="evidence" value="ECO:0007669"/>
    <property type="project" value="UniProtKB-UniRule"/>
</dbReference>
<dbReference type="InterPro" id="IPR011992">
    <property type="entry name" value="EF-hand-dom_pair"/>
</dbReference>
<feature type="modified residue" description="Pyruvic acid (Ser); by autocatalysis" evidence="12">
    <location>
        <position position="956"/>
    </location>
</feature>
<comment type="function">
    <text evidence="12">Catalyzes the formation of phosphatidylethanolamine (PtdEtn) from phosphatidylserine (PtdSer). Plays a central role in phospholipid metabolism and in the interorganelle trafficking of phosphatidylserine.</text>
</comment>
<evidence type="ECO:0000256" key="13">
    <source>
        <dbReference type="SAM" id="MobiDB-lite"/>
    </source>
</evidence>
<evidence type="ECO:0000256" key="5">
    <source>
        <dbReference type="ARBA" id="ARBA00023098"/>
    </source>
</evidence>
<dbReference type="STRING" id="913774.A0A0C3HRV6"/>
<dbReference type="AlphaFoldDB" id="A0A0C3HRV6"/>
<keyword evidence="2 12" id="KW-0444">Lipid biosynthesis</keyword>
<feature type="active site" description="Schiff-base intermediate with substrate; via pyruvic acid; for decarboxylase activity" evidence="12">
    <location>
        <position position="956"/>
    </location>
</feature>
<comment type="subunit">
    <text evidence="12">Heterodimer of a large membrane-associated beta subunit and a small pyruvoyl-containing alpha subunit. Interacts with pstB2. This interaction may be a means to structurally tether the donor membrane (ER) harboring PstB2 to acceptor membranes (Golgi/endosomes) harboring PSD2 during PtdSer transport to the site of PtdEtn synthesis.</text>
</comment>
<dbReference type="GO" id="GO:0005509">
    <property type="term" value="F:calcium ion binding"/>
    <property type="evidence" value="ECO:0007669"/>
    <property type="project" value="InterPro"/>
</dbReference>
<dbReference type="FunFam" id="2.60.40.150:FF:000295">
    <property type="entry name" value="Phosphatidylserine decarboxylase proenzyme 2"/>
    <property type="match status" value="1"/>
</dbReference>
<keyword evidence="9 12" id="KW-0456">Lyase</keyword>
<dbReference type="OrthoDB" id="67700at2759"/>
<dbReference type="InterPro" id="IPR033179">
    <property type="entry name" value="PSD_type2_pro"/>
</dbReference>
<dbReference type="EC" id="4.1.1.65" evidence="12"/>
<evidence type="ECO:0000256" key="4">
    <source>
        <dbReference type="ARBA" id="ARBA00022837"/>
    </source>
</evidence>
<evidence type="ECO:0000256" key="10">
    <source>
        <dbReference type="ARBA" id="ARBA00023264"/>
    </source>
</evidence>
<feature type="region of interest" description="Disordered" evidence="13">
    <location>
        <begin position="13"/>
        <end position="42"/>
    </location>
</feature>
<dbReference type="EMBL" id="KN832871">
    <property type="protein sequence ID" value="KIN05750.1"/>
    <property type="molecule type" value="Genomic_DNA"/>
</dbReference>
<comment type="pathway">
    <text evidence="12">Phospholipid metabolism; phosphatidylethanolamine biosynthesis; phosphatidylethanolamine from CDP-diacylglycerol: step 2/2.</text>
</comment>
<dbReference type="InterPro" id="IPR002048">
    <property type="entry name" value="EF_hand_dom"/>
</dbReference>
<keyword evidence="5 12" id="KW-0443">Lipid metabolism</keyword>
<dbReference type="PANTHER" id="PTHR10067">
    <property type="entry name" value="PHOSPHATIDYLSERINE DECARBOXYLASE"/>
    <property type="match status" value="1"/>
</dbReference>
<comment type="PTM">
    <text evidence="12">Is synthesized initially as an inactive proenzyme. Formation of the active enzyme involves a self-maturation process in which the active site pyruvoyl group is generated from an internal serine residue via an autocatalytic post-translational modification. Two non-identical subunits are generated from the proenzyme in this reaction, and the pyruvate is formed at the N-terminus of the alpha chain, which is derived from the carboxyl end of the proenzyme. The autoendoproteolytic cleavage occurs by a canonical serine protease mechanism, in which the side chain hydroxyl group of the serine supplies its oxygen atom to form the C-terminus of the beta chain, while the remainder of the serine residue undergoes an oxidative deamination to produce ammonia and the pyruvoyl prosthetic group on the alpha chain. During this reaction, the Ser that is part of the protease active site of the proenzyme becomes the pyruvoyl prosthetic group, which constitutes an essential element of the active site of the mature decarboxylase.</text>
</comment>
<dbReference type="Pfam" id="PF00168">
    <property type="entry name" value="C2"/>
    <property type="match status" value="2"/>
</dbReference>
<keyword evidence="6 12" id="KW-0472">Membrane</keyword>
<feature type="region of interest" description="Disordered" evidence="13">
    <location>
        <begin position="992"/>
        <end position="1043"/>
    </location>
</feature>
<comment type="catalytic activity">
    <reaction evidence="12">
        <text>a 1,2-diacyl-sn-glycero-3-phospho-L-serine + H(+) = a 1,2-diacyl-sn-glycero-3-phosphoethanolamine + CO2</text>
        <dbReference type="Rhea" id="RHEA:20828"/>
        <dbReference type="ChEBI" id="CHEBI:15378"/>
        <dbReference type="ChEBI" id="CHEBI:16526"/>
        <dbReference type="ChEBI" id="CHEBI:57262"/>
        <dbReference type="ChEBI" id="CHEBI:64612"/>
        <dbReference type="EC" id="4.1.1.65"/>
    </reaction>
</comment>
<sequence length="1043" mass="116675">MVRIPLPHRLKSYGSYSAGNSRSTSPNPLGRSGTPLDTSGEPARTNGLILKVVVLKARNLAAKDKNGTSDPYLVLALGDSRHATQYSPKTLNPEWNVTIQMPISSANYLLLDCVCWDKDRFGKDYMGEFDLALEDIFQNEQIAQEPRWYPLKSKRPGVKKGNVSGEVLLQFTILDSGNIGATPQQIMEKFKILCGTESGDLLGPETPTSRASRLFAGDEQGDEDEYRSEEDEEPSDETDDQTKSESVEKRKRRLRLRGLRKKKQMRAYEFSGGSDVVGIVFLDIQKITDLPPERNMTRTSFDMDPFVVASLGKKTYRTRVIRHNLNPVFNEKMIFQVQRREQNYSLSFTIIDRDKLSGNDFIASAVLPITDITETAPEANPETGLYALKEPPEMGAITPTVSRSRFKLPLSRSSSSQSLNKLARPSMPPRSPTGTKYVPYPALRQQFWRAMLKQYDTDESGRISKVELTTMLDTLGSTLKESTIESFFKRFQGAENSGDETSCDLTVDEAVICLEDQLYEKSRPPATITEKVKSLVPEAAMFKSHKASQLGQTITTSASSQTDLSTDTSPSASENTTLVDQPQQSVDSQRVEGLRTPGEDGDDADREDLNDKDEEHVVEIRECPICHQPRLNKRSDADIITHVATCASQDWRQVNSIVMAGFVTPSQAQRKWYSKVITKISYGGYRLGANSANILVQDRITGQISEERMSVYVRLGIRLLYKGLKSKDMEKKRIRKLLRGLSFKQGIKYDDPASKTEIQKFINFHKLDMSEVLLPIESFKNFNEFFYRQLKVGARPCSAPDQPKIVVSPADCRSVVFNRIDDATRIWVKGREFSIERLLGNAYPEDAKRYIGGALGIFRLAPQDYHRFHIPVDGIMGTPKTIEGEYYTVNPMAIRSALDVYGENVRVVLPIDSVAHGRVMVICVGAMMVGSTVITRHAGETVKRAEELGYFKFGGSTILLLFEEGTMQFDDDLVDNSNGALETLIRVGMSIGHHPSQPQYTPDMRKKEDDITESEIEDAKRRIEGSSAQPKIPGKTPLASLAG</sequence>
<keyword evidence="3 12" id="KW-0210">Decarboxylase</keyword>
<dbReference type="Gene3D" id="1.10.238.10">
    <property type="entry name" value="EF-hand"/>
    <property type="match status" value="1"/>
</dbReference>
<dbReference type="InterPro" id="IPR018247">
    <property type="entry name" value="EF_Hand_1_Ca_BS"/>
</dbReference>
<evidence type="ECO:0000256" key="6">
    <source>
        <dbReference type="ARBA" id="ARBA00023136"/>
    </source>
</evidence>
<keyword evidence="12" id="KW-0333">Golgi apparatus</keyword>
<dbReference type="SMART" id="SM00239">
    <property type="entry name" value="C2"/>
    <property type="match status" value="2"/>
</dbReference>
<dbReference type="PROSITE" id="PS50004">
    <property type="entry name" value="C2"/>
    <property type="match status" value="2"/>
</dbReference>
<dbReference type="InParanoid" id="A0A0C3HRV6"/>